<reference evidence="2 3" key="1">
    <citation type="journal article" date="2021" name="Elife">
        <title>Chloroplast acquisition without the gene transfer in kleptoplastic sea slugs, Plakobranchus ocellatus.</title>
        <authorList>
            <person name="Maeda T."/>
            <person name="Takahashi S."/>
            <person name="Yoshida T."/>
            <person name="Shimamura S."/>
            <person name="Takaki Y."/>
            <person name="Nagai Y."/>
            <person name="Toyoda A."/>
            <person name="Suzuki Y."/>
            <person name="Arimoto A."/>
            <person name="Ishii H."/>
            <person name="Satoh N."/>
            <person name="Nishiyama T."/>
            <person name="Hasebe M."/>
            <person name="Maruyama T."/>
            <person name="Minagawa J."/>
            <person name="Obokata J."/>
            <person name="Shigenobu S."/>
        </authorList>
    </citation>
    <scope>NUCLEOTIDE SEQUENCE [LARGE SCALE GENOMIC DNA]</scope>
</reference>
<evidence type="ECO:0000256" key="1">
    <source>
        <dbReference type="SAM" id="MobiDB-lite"/>
    </source>
</evidence>
<keyword evidence="3" id="KW-1185">Reference proteome</keyword>
<sequence>MFDRVDKKKKKKKKDRDRKEDKSPPPKPENPSDIPPPRGFAAPLHPHLQGQGGQNSRISSAVPTAPRYSKGTPQVSESR</sequence>
<gene>
    <name evidence="2" type="ORF">ElyMa_006190900</name>
</gene>
<proteinExistence type="predicted"/>
<evidence type="ECO:0000313" key="2">
    <source>
        <dbReference type="EMBL" id="GFR92064.1"/>
    </source>
</evidence>
<feature type="region of interest" description="Disordered" evidence="1">
    <location>
        <begin position="1"/>
        <end position="79"/>
    </location>
</feature>
<dbReference type="AlphaFoldDB" id="A0AAV4H3E2"/>
<name>A0AAV4H3E2_9GAST</name>
<protein>
    <submittedName>
        <fullName evidence="2">Uncharacterized protein</fullName>
    </submittedName>
</protein>
<dbReference type="Proteomes" id="UP000762676">
    <property type="component" value="Unassembled WGS sequence"/>
</dbReference>
<evidence type="ECO:0000313" key="3">
    <source>
        <dbReference type="Proteomes" id="UP000762676"/>
    </source>
</evidence>
<feature type="compositionally biased region" description="Pro residues" evidence="1">
    <location>
        <begin position="25"/>
        <end position="38"/>
    </location>
</feature>
<organism evidence="2 3">
    <name type="scientific">Elysia marginata</name>
    <dbReference type="NCBI Taxonomy" id="1093978"/>
    <lineage>
        <taxon>Eukaryota</taxon>
        <taxon>Metazoa</taxon>
        <taxon>Spiralia</taxon>
        <taxon>Lophotrochozoa</taxon>
        <taxon>Mollusca</taxon>
        <taxon>Gastropoda</taxon>
        <taxon>Heterobranchia</taxon>
        <taxon>Euthyneura</taxon>
        <taxon>Panpulmonata</taxon>
        <taxon>Sacoglossa</taxon>
        <taxon>Placobranchoidea</taxon>
        <taxon>Plakobranchidae</taxon>
        <taxon>Elysia</taxon>
    </lineage>
</organism>
<dbReference type="EMBL" id="BMAT01012422">
    <property type="protein sequence ID" value="GFR92064.1"/>
    <property type="molecule type" value="Genomic_DNA"/>
</dbReference>
<comment type="caution">
    <text evidence="2">The sequence shown here is derived from an EMBL/GenBank/DDBJ whole genome shotgun (WGS) entry which is preliminary data.</text>
</comment>
<feature type="compositionally biased region" description="Basic residues" evidence="1">
    <location>
        <begin position="7"/>
        <end position="16"/>
    </location>
</feature>
<accession>A0AAV4H3E2</accession>